<dbReference type="PANTHER" id="PTHR33573">
    <property type="entry name" value="CASP-LIKE PROTEIN 4A4"/>
    <property type="match status" value="1"/>
</dbReference>
<feature type="domain" description="Casparian strip membrane protein" evidence="9">
    <location>
        <begin position="9"/>
        <end position="128"/>
    </location>
</feature>
<evidence type="ECO:0000256" key="5">
    <source>
        <dbReference type="ARBA" id="ARBA00022692"/>
    </source>
</evidence>
<dbReference type="Gramene" id="TraesCS5A02G010600.1">
    <property type="protein sequence ID" value="TraesCS5A02G010600.1"/>
    <property type="gene ID" value="TraesCS5A02G010600"/>
</dbReference>
<proteinExistence type="inferred from homology"/>
<reference evidence="10" key="2">
    <citation type="submission" date="2018-10" db="UniProtKB">
        <authorList>
            <consortium name="EnsemblPlants"/>
        </authorList>
    </citation>
    <scope>IDENTIFICATION</scope>
</reference>
<keyword evidence="5 8" id="KW-0812">Transmembrane</keyword>
<evidence type="ECO:0000256" key="2">
    <source>
        <dbReference type="ARBA" id="ARBA00007651"/>
    </source>
</evidence>
<dbReference type="EnsemblPlants" id="TraesCS5A02G010600.1">
    <property type="protein sequence ID" value="TraesCS5A02G010600.1"/>
    <property type="gene ID" value="TraesCS5A02G010600"/>
</dbReference>
<organism evidence="10">
    <name type="scientific">Triticum aestivum</name>
    <name type="common">Wheat</name>
    <dbReference type="NCBI Taxonomy" id="4565"/>
    <lineage>
        <taxon>Eukaryota</taxon>
        <taxon>Viridiplantae</taxon>
        <taxon>Streptophyta</taxon>
        <taxon>Embryophyta</taxon>
        <taxon>Tracheophyta</taxon>
        <taxon>Spermatophyta</taxon>
        <taxon>Magnoliopsida</taxon>
        <taxon>Liliopsida</taxon>
        <taxon>Poales</taxon>
        <taxon>Poaceae</taxon>
        <taxon>BOP clade</taxon>
        <taxon>Pooideae</taxon>
        <taxon>Triticodae</taxon>
        <taxon>Triticeae</taxon>
        <taxon>Triticinae</taxon>
        <taxon>Triticum</taxon>
    </lineage>
</organism>
<comment type="subcellular location">
    <subcellularLocation>
        <location evidence="1 8">Cell membrane</location>
        <topology evidence="1 8">Multi-pass membrane protein</topology>
    </subcellularLocation>
</comment>
<keyword evidence="7 8" id="KW-0472">Membrane</keyword>
<dbReference type="OrthoDB" id="685197at2759"/>
<evidence type="ECO:0000256" key="8">
    <source>
        <dbReference type="RuleBase" id="RU361233"/>
    </source>
</evidence>
<evidence type="ECO:0000256" key="1">
    <source>
        <dbReference type="ARBA" id="ARBA00004651"/>
    </source>
</evidence>
<evidence type="ECO:0000256" key="3">
    <source>
        <dbReference type="ARBA" id="ARBA00011489"/>
    </source>
</evidence>
<comment type="similarity">
    <text evidence="2 8">Belongs to the Casparian strip membrane proteins (CASP) family.</text>
</comment>
<protein>
    <recommendedName>
        <fullName evidence="8">CASP-like protein</fullName>
    </recommendedName>
</protein>
<keyword evidence="6 8" id="KW-1133">Transmembrane helix</keyword>
<evidence type="ECO:0000256" key="7">
    <source>
        <dbReference type="ARBA" id="ARBA00023136"/>
    </source>
</evidence>
<dbReference type="GO" id="GO:0005886">
    <property type="term" value="C:plasma membrane"/>
    <property type="evidence" value="ECO:0007669"/>
    <property type="project" value="UniProtKB-SubCell"/>
</dbReference>
<evidence type="ECO:0000259" key="9">
    <source>
        <dbReference type="Pfam" id="PF04535"/>
    </source>
</evidence>
<evidence type="ECO:0000256" key="4">
    <source>
        <dbReference type="ARBA" id="ARBA00022475"/>
    </source>
</evidence>
<dbReference type="InterPro" id="IPR006702">
    <property type="entry name" value="CASP_dom"/>
</dbReference>
<keyword evidence="11" id="KW-1185">Reference proteome</keyword>
<evidence type="ECO:0000256" key="6">
    <source>
        <dbReference type="ARBA" id="ARBA00022989"/>
    </source>
</evidence>
<feature type="transmembrane region" description="Helical" evidence="8">
    <location>
        <begin position="163"/>
        <end position="193"/>
    </location>
</feature>
<dbReference type="Gramene" id="TraesCS5A03G0024600.1">
    <property type="protein sequence ID" value="TraesCS5A03G0024600.1.CDS"/>
    <property type="gene ID" value="TraesCS5A03G0024600"/>
</dbReference>
<keyword evidence="4 8" id="KW-1003">Cell membrane</keyword>
<evidence type="ECO:0000313" key="10">
    <source>
        <dbReference type="EnsemblPlants" id="TraesCS5A02G010600.1"/>
    </source>
</evidence>
<evidence type="ECO:0000313" key="11">
    <source>
        <dbReference type="Proteomes" id="UP000019116"/>
    </source>
</evidence>
<feature type="transmembrane region" description="Helical" evidence="8">
    <location>
        <begin position="12"/>
        <end position="32"/>
    </location>
</feature>
<accession>A0A3B6KB88</accession>
<dbReference type="Pfam" id="PF04535">
    <property type="entry name" value="CASP_dom"/>
    <property type="match status" value="1"/>
</dbReference>
<reference evidence="10" key="1">
    <citation type="submission" date="2018-08" db="EMBL/GenBank/DDBJ databases">
        <authorList>
            <person name="Rossello M."/>
        </authorList>
    </citation>
    <scope>NUCLEOTIDE SEQUENCE [LARGE SCALE GENOMIC DNA]</scope>
    <source>
        <strain evidence="10">cv. Chinese Spring</strain>
    </source>
</reference>
<dbReference type="Proteomes" id="UP000019116">
    <property type="component" value="Chromosome 5A"/>
</dbReference>
<name>A0A3B6KB88_WHEAT</name>
<sequence length="195" mass="20921">MASSKIALPSAVLVLRLLTLTLLLGSLVLILVDKFHVSDDEAILLDVPAKEITFKDVYAYRYVLAIAVAGCVYTLLQTPFAAVSIARRKTRIGGSEGVALLLICVDVVFALLIATGAAAGYGYTGDAKCNADYTYRSWERFAAATGSLIPPEVTQLNTDISRFFVLAFFSAGLMLLAAACMALVIMISVYALVRR</sequence>
<feature type="transmembrane region" description="Helical" evidence="8">
    <location>
        <begin position="62"/>
        <end position="86"/>
    </location>
</feature>
<dbReference type="OMA" id="DAKCNAD"/>
<comment type="subunit">
    <text evidence="3 8">Homodimer and heterodimers.</text>
</comment>
<dbReference type="STRING" id="4565.A0A3B6KB88"/>
<dbReference type="PANTHER" id="PTHR33573:SF17">
    <property type="entry name" value="CASP-LIKE PROTEIN 4D1"/>
    <property type="match status" value="1"/>
</dbReference>
<dbReference type="AlphaFoldDB" id="A0A3B6KB88"/>
<feature type="transmembrane region" description="Helical" evidence="8">
    <location>
        <begin position="98"/>
        <end position="123"/>
    </location>
</feature>